<keyword evidence="2" id="KW-1185">Reference proteome</keyword>
<dbReference type="EnsemblPlants" id="AVESA.00010b.r2.6CG1137270.2">
    <property type="protein sequence ID" value="AVESA.00010b.r2.6CG1137270.2.CDS"/>
    <property type="gene ID" value="AVESA.00010b.r2.6CG1137270"/>
</dbReference>
<proteinExistence type="predicted"/>
<evidence type="ECO:0000313" key="1">
    <source>
        <dbReference type="EnsemblPlants" id="AVESA.00010b.r2.6CG1137270.2.CDS"/>
    </source>
</evidence>
<sequence length="357" mass="38413">MEPNGGDTPRHPMAFPHASSASRAGPALANFVRSLRKAASFGYSKASAGVVDAAGTTRRYSAVTSPCRSSPGPGFAARGARDPETRRRRSAGESGDVGRRPGGVPGTKMRTTRRDKEDEARKEDAAHRARVLTARLLQWRFANARLEKAMARAASGAQGKLLYAWLRVAELRNIHAAKQIVAQRWRQKIKLGRPLRTQIALLGTWEPLGESHADAVVELGRVLSAAAASLPLTDGAQVHVRNGLSLPPCCVSDRSALVKISMILHTYLQLQTSLSLELLHETLLACVRTVDEIEANTGMFYATGGVVGSAAVELAGTIRQEIAGLEEAMRLSTILTGFLVQEVSLRANLVQAMQKID</sequence>
<reference evidence="1" key="1">
    <citation type="submission" date="2021-05" db="EMBL/GenBank/DDBJ databases">
        <authorList>
            <person name="Scholz U."/>
            <person name="Mascher M."/>
            <person name="Fiebig A."/>
        </authorList>
    </citation>
    <scope>NUCLEOTIDE SEQUENCE [LARGE SCALE GENOMIC DNA]</scope>
</reference>
<evidence type="ECO:0000313" key="2">
    <source>
        <dbReference type="Proteomes" id="UP001732700"/>
    </source>
</evidence>
<reference evidence="1" key="2">
    <citation type="submission" date="2025-09" db="UniProtKB">
        <authorList>
            <consortium name="EnsemblPlants"/>
        </authorList>
    </citation>
    <scope>IDENTIFICATION</scope>
</reference>
<name>A0ACD5ZEX3_AVESA</name>
<dbReference type="Proteomes" id="UP001732700">
    <property type="component" value="Chromosome 6C"/>
</dbReference>
<organism evidence="1 2">
    <name type="scientific">Avena sativa</name>
    <name type="common">Oat</name>
    <dbReference type="NCBI Taxonomy" id="4498"/>
    <lineage>
        <taxon>Eukaryota</taxon>
        <taxon>Viridiplantae</taxon>
        <taxon>Streptophyta</taxon>
        <taxon>Embryophyta</taxon>
        <taxon>Tracheophyta</taxon>
        <taxon>Spermatophyta</taxon>
        <taxon>Magnoliopsida</taxon>
        <taxon>Liliopsida</taxon>
        <taxon>Poales</taxon>
        <taxon>Poaceae</taxon>
        <taxon>BOP clade</taxon>
        <taxon>Pooideae</taxon>
        <taxon>Poodae</taxon>
        <taxon>Poeae</taxon>
        <taxon>Poeae Chloroplast Group 1 (Aveneae type)</taxon>
        <taxon>Aveninae</taxon>
        <taxon>Avena</taxon>
    </lineage>
</organism>
<protein>
    <submittedName>
        <fullName evidence="1">Uncharacterized protein</fullName>
    </submittedName>
</protein>
<accession>A0ACD5ZEX3</accession>